<organism evidence="2 3">
    <name type="scientific">Echinostoma caproni</name>
    <dbReference type="NCBI Taxonomy" id="27848"/>
    <lineage>
        <taxon>Eukaryota</taxon>
        <taxon>Metazoa</taxon>
        <taxon>Spiralia</taxon>
        <taxon>Lophotrochozoa</taxon>
        <taxon>Platyhelminthes</taxon>
        <taxon>Trematoda</taxon>
        <taxon>Digenea</taxon>
        <taxon>Plagiorchiida</taxon>
        <taxon>Echinostomata</taxon>
        <taxon>Echinostomatoidea</taxon>
        <taxon>Echinostomatidae</taxon>
        <taxon>Echinostoma</taxon>
    </lineage>
</organism>
<dbReference type="Proteomes" id="UP000272942">
    <property type="component" value="Unassembled WGS sequence"/>
</dbReference>
<reference evidence="2 3" key="1">
    <citation type="submission" date="2018-11" db="EMBL/GenBank/DDBJ databases">
        <authorList>
            <consortium name="Pathogen Informatics"/>
        </authorList>
    </citation>
    <scope>NUCLEOTIDE SEQUENCE [LARGE SCALE GENOMIC DNA]</scope>
    <source>
        <strain evidence="2 3">Egypt</strain>
    </source>
</reference>
<dbReference type="EMBL" id="UZAN01046156">
    <property type="protein sequence ID" value="VDP83789.1"/>
    <property type="molecule type" value="Genomic_DNA"/>
</dbReference>
<keyword evidence="3" id="KW-1185">Reference proteome</keyword>
<feature type="compositionally biased region" description="Polar residues" evidence="1">
    <location>
        <begin position="126"/>
        <end position="143"/>
    </location>
</feature>
<accession>A0A3P8KSZ4</accession>
<protein>
    <submittedName>
        <fullName evidence="2">Uncharacterized protein</fullName>
    </submittedName>
</protein>
<evidence type="ECO:0000313" key="2">
    <source>
        <dbReference type="EMBL" id="VDP83789.1"/>
    </source>
</evidence>
<gene>
    <name evidence="2" type="ORF">ECPE_LOCUS8567</name>
</gene>
<dbReference type="AlphaFoldDB" id="A0A3P8KSZ4"/>
<feature type="region of interest" description="Disordered" evidence="1">
    <location>
        <begin position="97"/>
        <end position="144"/>
    </location>
</feature>
<sequence length="174" mass="18461">MANTNTVSRTQANPSVYGHHQPQLLTDQELCTVYGKQIPGMATMNDSFPLGSSQRHCSTDEVNLPVKPVSSEAAHLMSQLSTQLQQLATRTNDITLSSSGIGGDHPTVSSSGDGFDLPPPPPDSMFTGTNDPNLANQSHTPSGQDALLTALKRSIEMRAAKANARDHSGPSRPD</sequence>
<name>A0A3P8KSZ4_9TREM</name>
<evidence type="ECO:0000313" key="3">
    <source>
        <dbReference type="Proteomes" id="UP000272942"/>
    </source>
</evidence>
<evidence type="ECO:0000256" key="1">
    <source>
        <dbReference type="SAM" id="MobiDB-lite"/>
    </source>
</evidence>
<proteinExistence type="predicted"/>